<dbReference type="SUPFAM" id="SSF55550">
    <property type="entry name" value="SH2 domain"/>
    <property type="match status" value="1"/>
</dbReference>
<protein>
    <recommendedName>
        <fullName evidence="4">SH2 domain-containing protein</fullName>
    </recommendedName>
</protein>
<dbReference type="WBParaSite" id="TREG1_42330.7">
    <property type="protein sequence ID" value="TREG1_42330.7"/>
    <property type="gene ID" value="TREG1_42330"/>
</dbReference>
<evidence type="ECO:0000313" key="6">
    <source>
        <dbReference type="WBParaSite" id="TREG1_42330.7"/>
    </source>
</evidence>
<sequence>MYYTKQTHSISSYHQRTYPRKEPVSVYKSQIITDDVNFSIPKRTMSHTNVYGAPRSWNLRSYQGSESDLAYKREMSSTSHLARSGYSARRERLKQEREQELARQTRLRQMAASSTGLHDYRQYQQQSAHQHHQQQHYRSTSAVNRSLGNTEAFEEFETITLQPIGRGVQDLDSHVGSMTTLARGGGASSMIEVHKHTVRTPTFQTPTVHSPTYPINRAHSTTPTRYSGHSKGFSTPGLQKSQSIFGGSGETYPVLKSRSPDPGRDIRGSPLWSALPRRLSTSPPPTRLSQVDDHHQHQRASSRASLVRQPFASTQYLNRQNYSHDGDHTISINRVQQVSSTPIQSRPPSRLGTPAAYSDHVSVATTPQTVIGPTKVISNLNVMTTTKRMSERTEVPMQNGWKPDKTKQDMVDSSNMAHVNATARVWYRPKLSREEAISILRQQVPGSFLIRDSTTYKDAFGLAVKVATLPPKVTPKSDDLQSELVRHYLIEAVNTPTKGVRLKGFASEPVFPSLAALINRHTQDALALPCRLILPAIPTTPLPQGYKTPPQIVTGIPPNNNNNNNNTEIPMSNHISVSHNESISKVNNATGPVSEMGSVVMDNGEIDCTKSVVDNSTVGIDGLPFECVVKDDQHKQMVSPSLINQGMTYRCFMLGSVDTPQWNNELCFSRAVDQLIPLETLTASECDHGISRVRYSDIQLHVSAHDGITIIDLLRRLFLRRHLPNNVLLYCGVESRKKEFIHPEHQNLGIRNPKIFGLVVRKGISECTCHIFSECDPVHSAESIVNYIRTTYPHLKP</sequence>
<evidence type="ECO:0000259" key="4">
    <source>
        <dbReference type="PROSITE" id="PS50001"/>
    </source>
</evidence>
<dbReference type="PANTHER" id="PTHR45734:SF10">
    <property type="entry name" value="BLISTERY, ISOFORM A"/>
    <property type="match status" value="1"/>
</dbReference>
<evidence type="ECO:0000256" key="2">
    <source>
        <dbReference type="PROSITE-ProRule" id="PRU00191"/>
    </source>
</evidence>
<dbReference type="SMART" id="SM00252">
    <property type="entry name" value="SH2"/>
    <property type="match status" value="1"/>
</dbReference>
<dbReference type="InterPro" id="IPR011993">
    <property type="entry name" value="PH-like_dom_sf"/>
</dbReference>
<organism evidence="5 6">
    <name type="scientific">Trichobilharzia regenti</name>
    <name type="common">Nasal bird schistosome</name>
    <dbReference type="NCBI Taxonomy" id="157069"/>
    <lineage>
        <taxon>Eukaryota</taxon>
        <taxon>Metazoa</taxon>
        <taxon>Spiralia</taxon>
        <taxon>Lophotrochozoa</taxon>
        <taxon>Platyhelminthes</taxon>
        <taxon>Trematoda</taxon>
        <taxon>Digenea</taxon>
        <taxon>Strigeidida</taxon>
        <taxon>Schistosomatoidea</taxon>
        <taxon>Schistosomatidae</taxon>
        <taxon>Trichobilharzia</taxon>
    </lineage>
</organism>
<proteinExistence type="predicted"/>
<dbReference type="PROSITE" id="PS50001">
    <property type="entry name" value="SH2"/>
    <property type="match status" value="1"/>
</dbReference>
<reference evidence="5" key="1">
    <citation type="submission" date="2022-06" db="EMBL/GenBank/DDBJ databases">
        <authorList>
            <person name="Berger JAMES D."/>
            <person name="Berger JAMES D."/>
        </authorList>
    </citation>
    <scope>NUCLEOTIDE SEQUENCE [LARGE SCALE GENOMIC DNA]</scope>
</reference>
<dbReference type="InterPro" id="IPR000980">
    <property type="entry name" value="SH2"/>
</dbReference>
<feature type="compositionally biased region" description="Basic and acidic residues" evidence="3">
    <location>
        <begin position="258"/>
        <end position="267"/>
    </location>
</feature>
<keyword evidence="5" id="KW-1185">Reference proteome</keyword>
<evidence type="ECO:0000313" key="5">
    <source>
        <dbReference type="Proteomes" id="UP000050795"/>
    </source>
</evidence>
<dbReference type="PANTHER" id="PTHR45734">
    <property type="entry name" value="TENSIN"/>
    <property type="match status" value="1"/>
</dbReference>
<dbReference type="PRINTS" id="PR00401">
    <property type="entry name" value="SH2DOMAIN"/>
</dbReference>
<accession>A0AA85JUV2</accession>
<feature type="domain" description="SH2" evidence="4">
    <location>
        <begin position="426"/>
        <end position="536"/>
    </location>
</feature>
<feature type="region of interest" description="Disordered" evidence="3">
    <location>
        <begin position="202"/>
        <end position="310"/>
    </location>
</feature>
<dbReference type="InterPro" id="IPR051484">
    <property type="entry name" value="Tensin_PTEN_phosphatase"/>
</dbReference>
<keyword evidence="1 2" id="KW-0727">SH2 domain</keyword>
<dbReference type="Pfam" id="PF00017">
    <property type="entry name" value="SH2"/>
    <property type="match status" value="1"/>
</dbReference>
<feature type="compositionally biased region" description="Polar residues" evidence="3">
    <location>
        <begin position="218"/>
        <end position="245"/>
    </location>
</feature>
<evidence type="ECO:0000256" key="3">
    <source>
        <dbReference type="SAM" id="MobiDB-lite"/>
    </source>
</evidence>
<evidence type="ECO:0000256" key="1">
    <source>
        <dbReference type="ARBA" id="ARBA00022999"/>
    </source>
</evidence>
<dbReference type="AlphaFoldDB" id="A0AA85JUV2"/>
<dbReference type="Gene3D" id="2.30.29.30">
    <property type="entry name" value="Pleckstrin-homology domain (PH domain)/Phosphotyrosine-binding domain (PTB)"/>
    <property type="match status" value="1"/>
</dbReference>
<dbReference type="GO" id="GO:0005925">
    <property type="term" value="C:focal adhesion"/>
    <property type="evidence" value="ECO:0007669"/>
    <property type="project" value="TreeGrafter"/>
</dbReference>
<reference evidence="6" key="2">
    <citation type="submission" date="2023-11" db="UniProtKB">
        <authorList>
            <consortium name="WormBaseParasite"/>
        </authorList>
    </citation>
    <scope>IDENTIFICATION</scope>
</reference>
<dbReference type="Gene3D" id="3.30.505.10">
    <property type="entry name" value="SH2 domain"/>
    <property type="match status" value="1"/>
</dbReference>
<dbReference type="InterPro" id="IPR036860">
    <property type="entry name" value="SH2_dom_sf"/>
</dbReference>
<feature type="region of interest" description="Disordered" evidence="3">
    <location>
        <begin position="122"/>
        <end position="142"/>
    </location>
</feature>
<dbReference type="SUPFAM" id="SSF50729">
    <property type="entry name" value="PH domain-like"/>
    <property type="match status" value="1"/>
</dbReference>
<dbReference type="Proteomes" id="UP000050795">
    <property type="component" value="Unassembled WGS sequence"/>
</dbReference>
<name>A0AA85JUV2_TRIRE</name>